<evidence type="ECO:0000313" key="2">
    <source>
        <dbReference type="EMBL" id="MFC5643165.1"/>
    </source>
</evidence>
<feature type="compositionally biased region" description="Low complexity" evidence="1">
    <location>
        <begin position="102"/>
        <end position="115"/>
    </location>
</feature>
<evidence type="ECO:0000313" key="3">
    <source>
        <dbReference type="Proteomes" id="UP001596066"/>
    </source>
</evidence>
<organism evidence="2 3">
    <name type="scientific">Kitasatospora cinereorecta</name>
    <dbReference type="NCBI Taxonomy" id="285560"/>
    <lineage>
        <taxon>Bacteria</taxon>
        <taxon>Bacillati</taxon>
        <taxon>Actinomycetota</taxon>
        <taxon>Actinomycetes</taxon>
        <taxon>Kitasatosporales</taxon>
        <taxon>Streptomycetaceae</taxon>
        <taxon>Kitasatospora</taxon>
    </lineage>
</organism>
<name>A0ABW0VG13_9ACTN</name>
<feature type="region of interest" description="Disordered" evidence="1">
    <location>
        <begin position="102"/>
        <end position="124"/>
    </location>
</feature>
<proteinExistence type="predicted"/>
<dbReference type="EMBL" id="JBHSOC010000028">
    <property type="protein sequence ID" value="MFC5643165.1"/>
    <property type="molecule type" value="Genomic_DNA"/>
</dbReference>
<accession>A0ABW0VG13</accession>
<dbReference type="RefSeq" id="WP_346146636.1">
    <property type="nucleotide sequence ID" value="NZ_BAAAUA010000029.1"/>
</dbReference>
<protein>
    <submittedName>
        <fullName evidence="2">Helicase associated domain-containing protein</fullName>
    </submittedName>
</protein>
<gene>
    <name evidence="2" type="ORF">ACFPZF_17585</name>
</gene>
<keyword evidence="3" id="KW-1185">Reference proteome</keyword>
<reference evidence="3" key="1">
    <citation type="journal article" date="2019" name="Int. J. Syst. Evol. Microbiol.">
        <title>The Global Catalogue of Microorganisms (GCM) 10K type strain sequencing project: providing services to taxonomists for standard genome sequencing and annotation.</title>
        <authorList>
            <consortium name="The Broad Institute Genomics Platform"/>
            <consortium name="The Broad Institute Genome Sequencing Center for Infectious Disease"/>
            <person name="Wu L."/>
            <person name="Ma J."/>
        </authorList>
    </citation>
    <scope>NUCLEOTIDE SEQUENCE [LARGE SCALE GENOMIC DNA]</scope>
    <source>
        <strain evidence="3">CGMCC 4.1622</strain>
    </source>
</reference>
<dbReference type="Proteomes" id="UP001596066">
    <property type="component" value="Unassembled WGS sequence"/>
</dbReference>
<sequence length="124" mass="13762">MPAGEPGSLAPERRRALEEIDPFWCPTWPITWQRAHVVARQWWLECDGRVDWAALPVETEFEGEALGRWVRAQRAGWAGLDQEQQDLLTAIGIAEDQEPAVARAAAAAKPEVSRANASVSHPAR</sequence>
<comment type="caution">
    <text evidence="2">The sequence shown here is derived from an EMBL/GenBank/DDBJ whole genome shotgun (WGS) entry which is preliminary data.</text>
</comment>
<evidence type="ECO:0000256" key="1">
    <source>
        <dbReference type="SAM" id="MobiDB-lite"/>
    </source>
</evidence>